<evidence type="ECO:0000313" key="2">
    <source>
        <dbReference type="EMBL" id="CAI2179624.1"/>
    </source>
</evidence>
<dbReference type="AlphaFoldDB" id="A0A9W4ST72"/>
<protein>
    <submittedName>
        <fullName evidence="2">3217_t:CDS:1</fullName>
    </submittedName>
</protein>
<feature type="domain" description="Methyltransferase" evidence="1">
    <location>
        <begin position="82"/>
        <end position="173"/>
    </location>
</feature>
<dbReference type="GO" id="GO:0008168">
    <property type="term" value="F:methyltransferase activity"/>
    <property type="evidence" value="ECO:0007669"/>
    <property type="project" value="TreeGrafter"/>
</dbReference>
<name>A0A9W4ST72_9GLOM</name>
<dbReference type="PANTHER" id="PTHR43591">
    <property type="entry name" value="METHYLTRANSFERASE"/>
    <property type="match status" value="1"/>
</dbReference>
<organism evidence="2 3">
    <name type="scientific">Funneliformis geosporum</name>
    <dbReference type="NCBI Taxonomy" id="1117311"/>
    <lineage>
        <taxon>Eukaryota</taxon>
        <taxon>Fungi</taxon>
        <taxon>Fungi incertae sedis</taxon>
        <taxon>Mucoromycota</taxon>
        <taxon>Glomeromycotina</taxon>
        <taxon>Glomeromycetes</taxon>
        <taxon>Glomerales</taxon>
        <taxon>Glomeraceae</taxon>
        <taxon>Funneliformis</taxon>
    </lineage>
</organism>
<keyword evidence="3" id="KW-1185">Reference proteome</keyword>
<dbReference type="OrthoDB" id="2013972at2759"/>
<evidence type="ECO:0000313" key="3">
    <source>
        <dbReference type="Proteomes" id="UP001153678"/>
    </source>
</evidence>
<dbReference type="InterPro" id="IPR041698">
    <property type="entry name" value="Methyltransf_25"/>
</dbReference>
<dbReference type="CDD" id="cd02440">
    <property type="entry name" value="AdoMet_MTases"/>
    <property type="match status" value="1"/>
</dbReference>
<gene>
    <name evidence="2" type="ORF">FWILDA_LOCUS9182</name>
</gene>
<dbReference type="Pfam" id="PF13649">
    <property type="entry name" value="Methyltransf_25"/>
    <property type="match status" value="1"/>
</dbReference>
<dbReference type="Gene3D" id="3.40.50.150">
    <property type="entry name" value="Vaccinia Virus protein VP39"/>
    <property type="match status" value="1"/>
</dbReference>
<dbReference type="Proteomes" id="UP001153678">
    <property type="component" value="Unassembled WGS sequence"/>
</dbReference>
<reference evidence="2" key="1">
    <citation type="submission" date="2022-08" db="EMBL/GenBank/DDBJ databases">
        <authorList>
            <person name="Kallberg Y."/>
            <person name="Tangrot J."/>
            <person name="Rosling A."/>
        </authorList>
    </citation>
    <scope>NUCLEOTIDE SEQUENCE</scope>
    <source>
        <strain evidence="2">Wild A</strain>
    </source>
</reference>
<comment type="caution">
    <text evidence="2">The sequence shown here is derived from an EMBL/GenBank/DDBJ whole genome shotgun (WGS) entry which is preliminary data.</text>
</comment>
<accession>A0A9W4ST72</accession>
<dbReference type="InterPro" id="IPR029063">
    <property type="entry name" value="SAM-dependent_MTases_sf"/>
</dbReference>
<dbReference type="EMBL" id="CAMKVN010002115">
    <property type="protein sequence ID" value="CAI2179624.1"/>
    <property type="molecule type" value="Genomic_DNA"/>
</dbReference>
<evidence type="ECO:0000259" key="1">
    <source>
        <dbReference type="Pfam" id="PF13649"/>
    </source>
</evidence>
<dbReference type="PANTHER" id="PTHR43591:SF24">
    <property type="entry name" value="2-METHOXY-6-POLYPRENYL-1,4-BENZOQUINOL METHYLASE, MITOCHONDRIAL"/>
    <property type="match status" value="1"/>
</dbReference>
<proteinExistence type="predicted"/>
<sequence length="275" mass="31448">MGVILCKPKISKTEFVGSNQSLILSNQSISESTESTDDTNYIFPNNDDEADRINTQHFTYHALWGRNYSAPVDKLLEGGAEVLDVGCGPGTWTLDMGERFPASKFTGIDLRPTYPELIKPSNVSFVQANVLQDLPFKDNTFDYVYMRFMMFALTFDDWETALKEIIRVCRPNGWIELMEGQKTAQLRMAIVKEMKKRNIENLENLKWGAKNLANAVKSNLLLKDDDDKAEGKDDSKYDELYDKMVNDFFEECKKGETFVISHRFFMLNNVGNVPL</sequence>
<dbReference type="SUPFAM" id="SSF53335">
    <property type="entry name" value="S-adenosyl-L-methionine-dependent methyltransferases"/>
    <property type="match status" value="1"/>
</dbReference>